<evidence type="ECO:0000256" key="1">
    <source>
        <dbReference type="SAM" id="Phobius"/>
    </source>
</evidence>
<organism evidence="2 3">
    <name type="scientific">Dactylosporangium matsuzakiense</name>
    <dbReference type="NCBI Taxonomy" id="53360"/>
    <lineage>
        <taxon>Bacteria</taxon>
        <taxon>Bacillati</taxon>
        <taxon>Actinomycetota</taxon>
        <taxon>Actinomycetes</taxon>
        <taxon>Micromonosporales</taxon>
        <taxon>Micromonosporaceae</taxon>
        <taxon>Dactylosporangium</taxon>
    </lineage>
</organism>
<evidence type="ECO:0000313" key="3">
    <source>
        <dbReference type="Proteomes" id="UP001143480"/>
    </source>
</evidence>
<gene>
    <name evidence="2" type="ORF">GCM10017581_089020</name>
</gene>
<keyword evidence="3" id="KW-1185">Reference proteome</keyword>
<proteinExistence type="predicted"/>
<dbReference type="Proteomes" id="UP001143480">
    <property type="component" value="Unassembled WGS sequence"/>
</dbReference>
<dbReference type="EMBL" id="BSFP01000086">
    <property type="protein sequence ID" value="GLL07150.1"/>
    <property type="molecule type" value="Genomic_DNA"/>
</dbReference>
<accession>A0A9W6NRD7</accession>
<reference evidence="2" key="2">
    <citation type="submission" date="2023-01" db="EMBL/GenBank/DDBJ databases">
        <authorList>
            <person name="Sun Q."/>
            <person name="Evtushenko L."/>
        </authorList>
    </citation>
    <scope>NUCLEOTIDE SEQUENCE</scope>
    <source>
        <strain evidence="2">VKM Ac-1321</strain>
    </source>
</reference>
<evidence type="ECO:0000313" key="2">
    <source>
        <dbReference type="EMBL" id="GLL07150.1"/>
    </source>
</evidence>
<comment type="caution">
    <text evidence="2">The sequence shown here is derived from an EMBL/GenBank/DDBJ whole genome shotgun (WGS) entry which is preliminary data.</text>
</comment>
<dbReference type="AlphaFoldDB" id="A0A9W6NRD7"/>
<keyword evidence="1" id="KW-0472">Membrane</keyword>
<reference evidence="2" key="1">
    <citation type="journal article" date="2014" name="Int. J. Syst. Evol. Microbiol.">
        <title>Complete genome sequence of Corynebacterium casei LMG S-19264T (=DSM 44701T), isolated from a smear-ripened cheese.</title>
        <authorList>
            <consortium name="US DOE Joint Genome Institute (JGI-PGF)"/>
            <person name="Walter F."/>
            <person name="Albersmeier A."/>
            <person name="Kalinowski J."/>
            <person name="Ruckert C."/>
        </authorList>
    </citation>
    <scope>NUCLEOTIDE SEQUENCE</scope>
    <source>
        <strain evidence="2">VKM Ac-1321</strain>
    </source>
</reference>
<feature type="transmembrane region" description="Helical" evidence="1">
    <location>
        <begin position="89"/>
        <end position="111"/>
    </location>
</feature>
<dbReference type="RefSeq" id="WP_261959330.1">
    <property type="nucleotide sequence ID" value="NZ_BAAAXA010000001.1"/>
</dbReference>
<keyword evidence="1" id="KW-0812">Transmembrane</keyword>
<protein>
    <submittedName>
        <fullName evidence="2">Uncharacterized protein</fullName>
    </submittedName>
</protein>
<sequence>MPVDKQVRLVRLTVILAAVLLATAGALAFGALAHLDSLQLKWASPNQIERVRIDMTNSAWTEAVSGAVVGLIAVLLFRPSAKVRTAVWVVAPFVALMTLCFLVGGPEWAVAPTGEEPPEVRAEYEQIVPAWYVWPHGITALLAAALLVFAAAFLARPDLREYFMDAGYDPNRPYTSWVDRTGGGGGA</sequence>
<keyword evidence="1" id="KW-1133">Transmembrane helix</keyword>
<feature type="transmembrane region" description="Helical" evidence="1">
    <location>
        <begin position="59"/>
        <end position="77"/>
    </location>
</feature>
<feature type="transmembrane region" description="Helical" evidence="1">
    <location>
        <begin position="131"/>
        <end position="155"/>
    </location>
</feature>
<name>A0A9W6NRD7_9ACTN</name>